<evidence type="ECO:0000313" key="1">
    <source>
        <dbReference type="EMBL" id="CCO12065.2"/>
    </source>
</evidence>
<keyword evidence="2" id="KW-1185">Reference proteome</keyword>
<dbReference type="InterPro" id="IPR006432">
    <property type="entry name" value="Phage_portal_A118-type"/>
</dbReference>
<dbReference type="NCBIfam" id="TIGR01542">
    <property type="entry name" value="A118_put_portal"/>
    <property type="match status" value="1"/>
</dbReference>
<dbReference type="InterPro" id="IPR021145">
    <property type="entry name" value="Portal_protein_SPP1_Gp6-like"/>
</dbReference>
<dbReference type="eggNOG" id="ENOG502Z88Q">
    <property type="taxonomic scope" value="Bacteria"/>
</dbReference>
<dbReference type="Proteomes" id="UP000000212">
    <property type="component" value="Chromosome"/>
</dbReference>
<sequence length="513" mass="58740">MTFMDRIKNMFKKGGYALNSESLGTINDHWKINIDPEELIRIENNFREYKNDYPDIEYINSNNKSAKRKYMALNLRKMTAEMMSSLVFNEQTEIKVDAKANKGANDFIQKTFEHNDFKRNLAKYLEPMFAIGGLAVRPYVDTSTGEVEFSWALANSFYPLRSNSKGITEGVVVFKTVVNSGKKTYYYTLLEFHEWEDGNIKITNELYESEDSTIVGKRVPLGYNDQYKDLLETATITEPSKPILNYLKPSGFNNFSLYSPLGIGLCDNSSSVVKQINDTFDQFNWEIRMGQRTVLVSDHMLNHVPDEKNQVMNPVFDPDVNVFKALRMDDTNEAIKDVTSDIRTDQYISAINQSLKMLEMQMQLSVGTFSFDGKSFKTATEVVSENSLTYRTRNMQCNEVEKFIKGLIVSILEVSKATKVNGKALYDGDIPTFDQISVDFDDGIFGSRDQKLEFYSKAKTVGLVPTTEALKGIFKLTDEESQKWFKRIQMEETGLDSVEIDDYLEKKEFGSDE</sequence>
<dbReference type="AlphaFoldDB" id="K8E5P2"/>
<protein>
    <submittedName>
        <fullName evidence="1">Phage minor capsid family protein</fullName>
    </submittedName>
</protein>
<dbReference type="KEGG" id="cml:BN424_2626"/>
<organism evidence="1 2">
    <name type="scientific">Carnobacterium maltaromaticum LMA28</name>
    <dbReference type="NCBI Taxonomy" id="1234679"/>
    <lineage>
        <taxon>Bacteria</taxon>
        <taxon>Bacillati</taxon>
        <taxon>Bacillota</taxon>
        <taxon>Bacilli</taxon>
        <taxon>Lactobacillales</taxon>
        <taxon>Carnobacteriaceae</taxon>
        <taxon>Carnobacterium</taxon>
    </lineage>
</organism>
<dbReference type="STRING" id="1234679.BN424_2626"/>
<name>K8E5P2_CARML</name>
<dbReference type="PIRSF" id="PIRSF011911">
    <property type="entry name" value="A118_put_portal"/>
    <property type="match status" value="1"/>
</dbReference>
<reference evidence="2" key="1">
    <citation type="journal article" date="2013" name="Genome Announc.">
        <title>Complete Chromosome Sequence of Carnobacterium maltaromaticum LMA 28.</title>
        <authorList>
            <person name="Cailliez-Grimal C."/>
            <person name="Chaillou S."/>
            <person name="Anba-Mondoloni J."/>
            <person name="Loux V."/>
            <person name="Afzal M.I."/>
            <person name="Rahman A."/>
            <person name="Kergourlay G."/>
            <person name="Champomier-Verges M.C."/>
            <person name="Zagorec M."/>
            <person name="Dalgaard P."/>
            <person name="Leisner J.J."/>
            <person name="Prevost H."/>
            <person name="Revol-Junelles A.M."/>
            <person name="Borges F."/>
        </authorList>
    </citation>
    <scope>NUCLEOTIDE SEQUENCE</scope>
    <source>
        <strain evidence="2">LMA28</strain>
    </source>
</reference>
<gene>
    <name evidence="1" type="primary">35</name>
    <name evidence="1" type="ORF">BN424_2626</name>
</gene>
<dbReference type="RefSeq" id="WP_015077117.1">
    <property type="nucleotide sequence ID" value="NC_019425.2"/>
</dbReference>
<dbReference type="HOGENOM" id="CLU_042280_0_0_9"/>
<evidence type="ECO:0000313" key="2">
    <source>
        <dbReference type="Proteomes" id="UP000000212"/>
    </source>
</evidence>
<accession>K8E5P2</accession>
<proteinExistence type="predicted"/>
<dbReference type="EMBL" id="HE999757">
    <property type="protein sequence ID" value="CCO12065.2"/>
    <property type="molecule type" value="Genomic_DNA"/>
</dbReference>
<dbReference type="Pfam" id="PF05133">
    <property type="entry name" value="SPP1_portal"/>
    <property type="match status" value="1"/>
</dbReference>